<dbReference type="GO" id="GO:0005576">
    <property type="term" value="C:extracellular region"/>
    <property type="evidence" value="ECO:0007669"/>
    <property type="project" value="UniProtKB-SubCell"/>
</dbReference>
<evidence type="ECO:0000256" key="5">
    <source>
        <dbReference type="RuleBase" id="RU362066"/>
    </source>
</evidence>
<proteinExistence type="inferred from homology"/>
<dbReference type="InterPro" id="IPR040026">
    <property type="entry name" value="FliD"/>
</dbReference>
<accession>A0A927FAU8</accession>
<dbReference type="Pfam" id="PF07195">
    <property type="entry name" value="FliD_C"/>
    <property type="match status" value="1"/>
</dbReference>
<dbReference type="Pfam" id="PF02465">
    <property type="entry name" value="FliD_N"/>
    <property type="match status" value="1"/>
</dbReference>
<dbReference type="Proteomes" id="UP000622317">
    <property type="component" value="Unassembled WGS sequence"/>
</dbReference>
<comment type="subunit">
    <text evidence="2 5">Homopentamer.</text>
</comment>
<feature type="domain" description="Flagellar hook-associated protein 2 N-terminal" evidence="6">
    <location>
        <begin position="11"/>
        <end position="107"/>
    </location>
</feature>
<evidence type="ECO:0000313" key="8">
    <source>
        <dbReference type="EMBL" id="MBD5781688.1"/>
    </source>
</evidence>
<evidence type="ECO:0000313" key="9">
    <source>
        <dbReference type="Proteomes" id="UP000622317"/>
    </source>
</evidence>
<keyword evidence="9" id="KW-1185">Reference proteome</keyword>
<comment type="similarity">
    <text evidence="1 5">Belongs to the FliD family.</text>
</comment>
<evidence type="ECO:0000256" key="1">
    <source>
        <dbReference type="ARBA" id="ARBA00009764"/>
    </source>
</evidence>
<name>A0A927FAU8_9BACT</name>
<evidence type="ECO:0000256" key="3">
    <source>
        <dbReference type="ARBA" id="ARBA00023054"/>
    </source>
</evidence>
<keyword evidence="8" id="KW-0969">Cilium</keyword>
<keyword evidence="8" id="KW-0282">Flagellum</keyword>
<comment type="subcellular location">
    <subcellularLocation>
        <location evidence="5">Secreted</location>
    </subcellularLocation>
    <subcellularLocation>
        <location evidence="5">Bacterial flagellum</location>
    </subcellularLocation>
</comment>
<feature type="domain" description="Flagellar hook-associated protein 2 C-terminal" evidence="7">
    <location>
        <begin position="329"/>
        <end position="556"/>
    </location>
</feature>
<comment type="caution">
    <text evidence="8">The sequence shown here is derived from an EMBL/GenBank/DDBJ whole genome shotgun (WGS) entry which is preliminary data.</text>
</comment>
<dbReference type="PANTHER" id="PTHR30288:SF0">
    <property type="entry name" value="FLAGELLAR HOOK-ASSOCIATED PROTEIN 2"/>
    <property type="match status" value="1"/>
</dbReference>
<dbReference type="AlphaFoldDB" id="A0A927FAU8"/>
<organism evidence="8 9">
    <name type="scientific">Pelagicoccus enzymogenes</name>
    <dbReference type="NCBI Taxonomy" id="2773457"/>
    <lineage>
        <taxon>Bacteria</taxon>
        <taxon>Pseudomonadati</taxon>
        <taxon>Verrucomicrobiota</taxon>
        <taxon>Opitutia</taxon>
        <taxon>Puniceicoccales</taxon>
        <taxon>Pelagicoccaceae</taxon>
        <taxon>Pelagicoccus</taxon>
    </lineage>
</organism>
<dbReference type="GO" id="GO:0009421">
    <property type="term" value="C:bacterial-type flagellum filament cap"/>
    <property type="evidence" value="ECO:0007669"/>
    <property type="project" value="InterPro"/>
</dbReference>
<keyword evidence="5" id="KW-0964">Secreted</keyword>
<dbReference type="PANTHER" id="PTHR30288">
    <property type="entry name" value="FLAGELLAR CAP/ASSEMBLY PROTEIN FLID"/>
    <property type="match status" value="1"/>
</dbReference>
<keyword evidence="3 5" id="KW-0175">Coiled coil</keyword>
<evidence type="ECO:0000256" key="4">
    <source>
        <dbReference type="ARBA" id="ARBA00023143"/>
    </source>
</evidence>
<evidence type="ECO:0000256" key="2">
    <source>
        <dbReference type="ARBA" id="ARBA00011255"/>
    </source>
</evidence>
<comment type="function">
    <text evidence="5">Required for morphogenesis and for the elongation of the flagellar filament by facilitating polymerization of the flagellin monomers at the tip of growing filament. Forms a capping structure, which prevents flagellin subunits (transported through the central channel of the flagellum) from leaking out without polymerization at the distal end.</text>
</comment>
<dbReference type="RefSeq" id="WP_191618772.1">
    <property type="nucleotide sequence ID" value="NZ_JACYFG010000051.1"/>
</dbReference>
<gene>
    <name evidence="8" type="primary">fliD</name>
    <name evidence="8" type="ORF">IEN85_19465</name>
</gene>
<keyword evidence="8" id="KW-0966">Cell projection</keyword>
<sequence length="568" mass="60464">MENFNVAGLASGFDWNSMVDQLMAIERIPQQRLRAEKGENDDKVDALKTLKTKLDKLKSSTVDLKSSSLYNSKSAGASDETLNISAKAGTNASKGNFEITVSQLATATRRIGTADVVSQMGDENTLISALRTSTEITEGTFSVNGQEVTIAETDSLQDVFDAISIATAGVVTGTYDSVTDTISLESASGQLELGGEEDSSNFLKAMKLHQLEVVDGGSGTATVTSRSALGVVDVDDTVANSGIGGPITGSGTFHINGVAIAFDADNESISAILARVNESEAGVTMSFDSAADQFRIINNETGAYAMNVSDSGNGFLAALGLTGSADVGKDLEFSMDGGATKKSRSNTITTESHGLTGVTITASETGTQTITIDSDTEELKKKVNSFISAFNDVQDYIQEKTKITVDGDEVEAAILAGNRELSSLDSKLRTFAFGQVDELTSGTLFRLEHMGIDFITGTSKLEIKDSSKLDEALVNDLDTLEQFFVGAENNFSGRLDSFLENFLKSDGVMDTIQSSYTERNSDIDEQIKEMERRLEFKRDTLESSFIAMEAAQSKTQNQASALAGLSLP</sequence>
<evidence type="ECO:0000259" key="7">
    <source>
        <dbReference type="Pfam" id="PF07195"/>
    </source>
</evidence>
<dbReference type="GO" id="GO:0007155">
    <property type="term" value="P:cell adhesion"/>
    <property type="evidence" value="ECO:0007669"/>
    <property type="project" value="InterPro"/>
</dbReference>
<dbReference type="GO" id="GO:0071973">
    <property type="term" value="P:bacterial-type flagellum-dependent cell motility"/>
    <property type="evidence" value="ECO:0007669"/>
    <property type="project" value="TreeGrafter"/>
</dbReference>
<dbReference type="EMBL" id="JACYFG010000051">
    <property type="protein sequence ID" value="MBD5781688.1"/>
    <property type="molecule type" value="Genomic_DNA"/>
</dbReference>
<feature type="coiled-coil region" evidence="5">
    <location>
        <begin position="513"/>
        <end position="540"/>
    </location>
</feature>
<dbReference type="GO" id="GO:0009424">
    <property type="term" value="C:bacterial-type flagellum hook"/>
    <property type="evidence" value="ECO:0007669"/>
    <property type="project" value="UniProtKB-UniRule"/>
</dbReference>
<protein>
    <recommendedName>
        <fullName evidence="5">Flagellar hook-associated protein 2</fullName>
        <shortName evidence="5">HAP2</shortName>
    </recommendedName>
    <alternativeName>
        <fullName evidence="5">Flagellar cap protein</fullName>
    </alternativeName>
</protein>
<dbReference type="InterPro" id="IPR003481">
    <property type="entry name" value="FliD_N"/>
</dbReference>
<evidence type="ECO:0000259" key="6">
    <source>
        <dbReference type="Pfam" id="PF02465"/>
    </source>
</evidence>
<keyword evidence="4 5" id="KW-0975">Bacterial flagellum</keyword>
<dbReference type="InterPro" id="IPR010809">
    <property type="entry name" value="FliD_C"/>
</dbReference>
<reference evidence="8" key="1">
    <citation type="submission" date="2020-09" db="EMBL/GenBank/DDBJ databases">
        <title>Pelagicoccus enzymogenes sp. nov. with an EPS production, isolated from marine sediment.</title>
        <authorList>
            <person name="Feng X."/>
        </authorList>
    </citation>
    <scope>NUCLEOTIDE SEQUENCE</scope>
    <source>
        <strain evidence="8">NFK12</strain>
    </source>
</reference>